<feature type="compositionally biased region" description="Basic and acidic residues" evidence="2">
    <location>
        <begin position="359"/>
        <end position="368"/>
    </location>
</feature>
<evidence type="ECO:0000256" key="1">
    <source>
        <dbReference type="SAM" id="Coils"/>
    </source>
</evidence>
<dbReference type="InterPro" id="IPR019339">
    <property type="entry name" value="CIR_N_dom"/>
</dbReference>
<dbReference type="GO" id="GO:0005634">
    <property type="term" value="C:nucleus"/>
    <property type="evidence" value="ECO:0007669"/>
    <property type="project" value="TreeGrafter"/>
</dbReference>
<dbReference type="OrthoDB" id="6253837at2759"/>
<accession>A0A8J2W8I6</accession>
<evidence type="ECO:0000313" key="5">
    <source>
        <dbReference type="Proteomes" id="UP000789390"/>
    </source>
</evidence>
<feature type="region of interest" description="Disordered" evidence="2">
    <location>
        <begin position="231"/>
        <end position="374"/>
    </location>
</feature>
<feature type="compositionally biased region" description="Basic and acidic residues" evidence="2">
    <location>
        <begin position="79"/>
        <end position="90"/>
    </location>
</feature>
<dbReference type="PANTHER" id="PTHR13151">
    <property type="entry name" value="CBF1 INTERACTING COREPRESSOR CIR"/>
    <property type="match status" value="1"/>
</dbReference>
<feature type="compositionally biased region" description="Basic residues" evidence="2">
    <location>
        <begin position="341"/>
        <end position="358"/>
    </location>
</feature>
<dbReference type="InterPro" id="IPR040014">
    <property type="entry name" value="CIR1"/>
</dbReference>
<keyword evidence="5" id="KW-1185">Reference proteome</keyword>
<keyword evidence="1" id="KW-0175">Coiled coil</keyword>
<reference evidence="4" key="1">
    <citation type="submission" date="2021-11" db="EMBL/GenBank/DDBJ databases">
        <authorList>
            <person name="Schell T."/>
        </authorList>
    </citation>
    <scope>NUCLEOTIDE SEQUENCE</scope>
    <source>
        <strain evidence="4">M5</strain>
    </source>
</reference>
<feature type="domain" description="CBF1-interacting co-repressor CIR N-terminal" evidence="3">
    <location>
        <begin position="13"/>
        <end position="49"/>
    </location>
</feature>
<feature type="coiled-coil region" evidence="1">
    <location>
        <begin position="29"/>
        <end position="56"/>
    </location>
</feature>
<feature type="compositionally biased region" description="Basic and acidic residues" evidence="2">
    <location>
        <begin position="315"/>
        <end position="338"/>
    </location>
</feature>
<feature type="compositionally biased region" description="Basic and acidic residues" evidence="2">
    <location>
        <begin position="283"/>
        <end position="300"/>
    </location>
</feature>
<sequence>MGKGFNNYMCKKFFHPGSRDNLKRVWMAQQKTDAEKKKQEELKAQYEKEQDLYVNKSLVSKESKEKLSVNFLYEPPPGMKKEREKEDGEPEFKFEWQRKYNAPREDYCRDNEDIRDQPFGIAVRNVRCIKCHKWGHVNTDRECPLFNKARDAFDEAIAATDPSEKRDEKLMNDMKETGLAMTKSAISTLEQMAVPMQGQLSKSEEPVAEELTFLKTLSTREKKKLLKKLEKLEDKEKGKKKKKKKSEKRESRSPPRSKSSSSLKNINEKLESISPPQLTASFSRKDDRDHSKVHHNDGSRSSKPYRSRDRRSRSRERGDRGKRRHEETYDRIRSDGSRSPKPYRSRDRRSRSKERVKRRHEDSDDRMEKKKYRD</sequence>
<evidence type="ECO:0000256" key="2">
    <source>
        <dbReference type="SAM" id="MobiDB-lite"/>
    </source>
</evidence>
<name>A0A8J2W8I6_9CRUS</name>
<organism evidence="4 5">
    <name type="scientific">Daphnia galeata</name>
    <dbReference type="NCBI Taxonomy" id="27404"/>
    <lineage>
        <taxon>Eukaryota</taxon>
        <taxon>Metazoa</taxon>
        <taxon>Ecdysozoa</taxon>
        <taxon>Arthropoda</taxon>
        <taxon>Crustacea</taxon>
        <taxon>Branchiopoda</taxon>
        <taxon>Diplostraca</taxon>
        <taxon>Cladocera</taxon>
        <taxon>Anomopoda</taxon>
        <taxon>Daphniidae</taxon>
        <taxon>Daphnia</taxon>
    </lineage>
</organism>
<dbReference type="PANTHER" id="PTHR13151:SF2">
    <property type="entry name" value="COREPRESSOR INTERACTING WITH RBPJ 1"/>
    <property type="match status" value="1"/>
</dbReference>
<evidence type="ECO:0000313" key="4">
    <source>
        <dbReference type="EMBL" id="CAH0108912.1"/>
    </source>
</evidence>
<dbReference type="AlphaFoldDB" id="A0A8J2W8I6"/>
<dbReference type="GO" id="GO:0003714">
    <property type="term" value="F:transcription corepressor activity"/>
    <property type="evidence" value="ECO:0007669"/>
    <property type="project" value="InterPro"/>
</dbReference>
<evidence type="ECO:0000259" key="3">
    <source>
        <dbReference type="SMART" id="SM01083"/>
    </source>
</evidence>
<dbReference type="Proteomes" id="UP000789390">
    <property type="component" value="Unassembled WGS sequence"/>
</dbReference>
<proteinExistence type="predicted"/>
<comment type="caution">
    <text evidence="4">The sequence shown here is derived from an EMBL/GenBank/DDBJ whole genome shotgun (WGS) entry which is preliminary data.</text>
</comment>
<feature type="compositionally biased region" description="Basic residues" evidence="2">
    <location>
        <begin position="303"/>
        <end position="314"/>
    </location>
</feature>
<protein>
    <recommendedName>
        <fullName evidence="3">CBF1-interacting co-repressor CIR N-terminal domain-containing protein</fullName>
    </recommendedName>
</protein>
<feature type="region of interest" description="Disordered" evidence="2">
    <location>
        <begin position="70"/>
        <end position="90"/>
    </location>
</feature>
<dbReference type="Pfam" id="PF10197">
    <property type="entry name" value="Cir_N"/>
    <property type="match status" value="1"/>
</dbReference>
<gene>
    <name evidence="4" type="ORF">DGAL_LOCUS12368</name>
</gene>
<feature type="compositionally biased region" description="Low complexity" evidence="2">
    <location>
        <begin position="254"/>
        <end position="264"/>
    </location>
</feature>
<dbReference type="EMBL" id="CAKKLH010000289">
    <property type="protein sequence ID" value="CAH0108912.1"/>
    <property type="molecule type" value="Genomic_DNA"/>
</dbReference>
<dbReference type="SMART" id="SM01083">
    <property type="entry name" value="Cir_N"/>
    <property type="match status" value="1"/>
</dbReference>